<name>A0A0C2D2R4_9BACT</name>
<dbReference type="EMBL" id="JMCC02000073">
    <property type="protein sequence ID" value="KIG14432.1"/>
    <property type="molecule type" value="Genomic_DNA"/>
</dbReference>
<dbReference type="RefSeq" id="WP_153258406.1">
    <property type="nucleotide sequence ID" value="NZ_JMCC02000073.1"/>
</dbReference>
<keyword evidence="1" id="KW-0472">Membrane</keyword>
<organism evidence="2 3">
    <name type="scientific">Enhygromyxa salina</name>
    <dbReference type="NCBI Taxonomy" id="215803"/>
    <lineage>
        <taxon>Bacteria</taxon>
        <taxon>Pseudomonadati</taxon>
        <taxon>Myxococcota</taxon>
        <taxon>Polyangia</taxon>
        <taxon>Nannocystales</taxon>
        <taxon>Nannocystaceae</taxon>
        <taxon>Enhygromyxa</taxon>
    </lineage>
</organism>
<dbReference type="AlphaFoldDB" id="A0A0C2D2R4"/>
<sequence>MSLIAVTSSVVILIIGGLCLIYGEGYSFDLRGKQKGRVSGGRRASDR</sequence>
<evidence type="ECO:0000256" key="1">
    <source>
        <dbReference type="SAM" id="Phobius"/>
    </source>
</evidence>
<gene>
    <name evidence="2" type="ORF">DB30_06775</name>
</gene>
<keyword evidence="1" id="KW-1133">Transmembrane helix</keyword>
<keyword evidence="1" id="KW-0812">Transmembrane</keyword>
<proteinExistence type="predicted"/>
<evidence type="ECO:0000313" key="2">
    <source>
        <dbReference type="EMBL" id="KIG14432.1"/>
    </source>
</evidence>
<dbReference type="Proteomes" id="UP000031599">
    <property type="component" value="Unassembled WGS sequence"/>
</dbReference>
<accession>A0A0C2D2R4</accession>
<evidence type="ECO:0000313" key="3">
    <source>
        <dbReference type="Proteomes" id="UP000031599"/>
    </source>
</evidence>
<feature type="transmembrane region" description="Helical" evidence="1">
    <location>
        <begin position="6"/>
        <end position="23"/>
    </location>
</feature>
<reference evidence="2 3" key="1">
    <citation type="submission" date="2014-12" db="EMBL/GenBank/DDBJ databases">
        <title>Genome assembly of Enhygromyxa salina DSM 15201.</title>
        <authorList>
            <person name="Sharma G."/>
            <person name="Subramanian S."/>
        </authorList>
    </citation>
    <scope>NUCLEOTIDE SEQUENCE [LARGE SCALE GENOMIC DNA]</scope>
    <source>
        <strain evidence="2 3">DSM 15201</strain>
    </source>
</reference>
<protein>
    <submittedName>
        <fullName evidence="2">Uncharacterized protein</fullName>
    </submittedName>
</protein>
<comment type="caution">
    <text evidence="2">The sequence shown here is derived from an EMBL/GenBank/DDBJ whole genome shotgun (WGS) entry which is preliminary data.</text>
</comment>